<dbReference type="AlphaFoldDB" id="A0A3P7DV86"/>
<feature type="domain" description="Apple" evidence="1">
    <location>
        <begin position="1"/>
        <end position="81"/>
    </location>
</feature>
<keyword evidence="3" id="KW-1185">Reference proteome</keyword>
<sequence>MINRQLLYNASYKEIHDISLEQCRCACANTWKNDDKDDCMIKCRSFQYNNVTRKCLLNEDDHYGNYDLIYSWDNNYFYRICTAEDIINDAIRNCQTERNTNFEQFALERTSTNEDMIISSTEENKTIHSTRKRSTIDHRSMFSSSAFRTKSVYWWKKNEKEEVSNKTITEEVILSPNLWSKIMKTKSVAENFKTLVLEILEKQSEEISVGKKEYDYRIKIQHGTTSTTTATTTTATTVTTNALSHGNRGIRSTSDTDVEIIEKTFATTTIFTDYTKMTITNLLSSSSTSSYEEVVKSLTNEPELKGVGMIEHEIRTDNDDNEKFQGSINELNSNNAKLTTTTIGQQTTADKDLENERFDGTSDDNLNDITTVAVMVTEGSDEMITNNKFDIPGKNSEEDASKIEQNVALKPVGDCFEVIDGFILKGTAGGLEQDVTLEECQCYCANSRSNERYSFQCVSATYYHKERDCILNLQTKNDSPDQFQQQDNVSYLGMICSVEESKQRLVNNNFIHGCRQTVSISTSTTIPEKIFMPVNTDSCFVEMPNHVLHGTAFAAETNVSVNVCKCYCMNAENRYGIECNSIEYYFDSKTCLLSNLSRMTNPKNFNHSSVYTLMHSYFDKTCSTGSDKFPIYMKESCSSIMDLVLKDENLSLNFRTENNNNKNTALYTDEV</sequence>
<reference evidence="2 3" key="1">
    <citation type="submission" date="2018-11" db="EMBL/GenBank/DDBJ databases">
        <authorList>
            <consortium name="Pathogen Informatics"/>
        </authorList>
    </citation>
    <scope>NUCLEOTIDE SEQUENCE [LARGE SCALE GENOMIC DNA]</scope>
</reference>
<feature type="domain" description="Apple" evidence="1">
    <location>
        <begin position="415"/>
        <end position="496"/>
    </location>
</feature>
<dbReference type="PANTHER" id="PTHR35193:SF5">
    <property type="entry name" value="FLOCCULATION PROTEIN FLO11"/>
    <property type="match status" value="1"/>
</dbReference>
<dbReference type="InParanoid" id="A0A3P7DV86"/>
<feature type="domain" description="Apple" evidence="1">
    <location>
        <begin position="539"/>
        <end position="622"/>
    </location>
</feature>
<dbReference type="Proteomes" id="UP000270924">
    <property type="component" value="Unassembled WGS sequence"/>
</dbReference>
<dbReference type="PROSITE" id="PS50948">
    <property type="entry name" value="PAN"/>
    <property type="match status" value="3"/>
</dbReference>
<organism evidence="2 3">
    <name type="scientific">Wuchereria bancrofti</name>
    <dbReference type="NCBI Taxonomy" id="6293"/>
    <lineage>
        <taxon>Eukaryota</taxon>
        <taxon>Metazoa</taxon>
        <taxon>Ecdysozoa</taxon>
        <taxon>Nematoda</taxon>
        <taxon>Chromadorea</taxon>
        <taxon>Rhabditida</taxon>
        <taxon>Spirurina</taxon>
        <taxon>Spiruromorpha</taxon>
        <taxon>Filarioidea</taxon>
        <taxon>Onchocercidae</taxon>
        <taxon>Wuchereria</taxon>
    </lineage>
</organism>
<dbReference type="SUPFAM" id="SSF57414">
    <property type="entry name" value="Hairpin loop containing domain-like"/>
    <property type="match status" value="2"/>
</dbReference>
<gene>
    <name evidence="2" type="ORF">WBA_LOCUS4282</name>
</gene>
<dbReference type="PANTHER" id="PTHR35193">
    <property type="entry name" value="MUCIN 13A, CELL SURFACE-ASSOCIATED-RELATED"/>
    <property type="match status" value="1"/>
</dbReference>
<dbReference type="OrthoDB" id="5869676at2759"/>
<protein>
    <recommendedName>
        <fullName evidence="1">Apple domain-containing protein</fullName>
    </recommendedName>
</protein>
<proteinExistence type="predicted"/>
<name>A0A3P7DV86_WUCBA</name>
<evidence type="ECO:0000313" key="2">
    <source>
        <dbReference type="EMBL" id="VDM10896.1"/>
    </source>
</evidence>
<dbReference type="InterPro" id="IPR003609">
    <property type="entry name" value="Pan_app"/>
</dbReference>
<dbReference type="EMBL" id="UYWW01001712">
    <property type="protein sequence ID" value="VDM10896.1"/>
    <property type="molecule type" value="Genomic_DNA"/>
</dbReference>
<evidence type="ECO:0000259" key="1">
    <source>
        <dbReference type="PROSITE" id="PS50948"/>
    </source>
</evidence>
<dbReference type="SMART" id="SM00473">
    <property type="entry name" value="PAN_AP"/>
    <property type="match status" value="3"/>
</dbReference>
<evidence type="ECO:0000313" key="3">
    <source>
        <dbReference type="Proteomes" id="UP000270924"/>
    </source>
</evidence>
<dbReference type="Gene3D" id="3.50.4.10">
    <property type="entry name" value="Hepatocyte Growth Factor"/>
    <property type="match status" value="3"/>
</dbReference>
<dbReference type="Pfam" id="PF00024">
    <property type="entry name" value="PAN_1"/>
    <property type="match status" value="3"/>
</dbReference>
<accession>A0A3P7DV86</accession>
<dbReference type="CDD" id="cd01099">
    <property type="entry name" value="PAN_AP_HGF"/>
    <property type="match status" value="2"/>
</dbReference>